<dbReference type="InterPro" id="IPR011042">
    <property type="entry name" value="6-blade_b-propeller_TolB-like"/>
</dbReference>
<evidence type="ECO:0000256" key="1">
    <source>
        <dbReference type="ARBA" id="ARBA00022737"/>
    </source>
</evidence>
<dbReference type="PROSITE" id="PS51125">
    <property type="entry name" value="NHL"/>
    <property type="match status" value="1"/>
</dbReference>
<evidence type="ECO:0000313" key="2">
    <source>
        <dbReference type="EMBL" id="GAH25850.1"/>
    </source>
</evidence>
<name>X1EZT6_9ZZZZ</name>
<dbReference type="AlphaFoldDB" id="X1EZT6"/>
<dbReference type="Pfam" id="PF01436">
    <property type="entry name" value="NHL"/>
    <property type="match status" value="1"/>
</dbReference>
<dbReference type="Gene3D" id="2.120.10.30">
    <property type="entry name" value="TolB, C-terminal domain"/>
    <property type="match status" value="1"/>
</dbReference>
<comment type="caution">
    <text evidence="2">The sequence shown here is derived from an EMBL/GenBank/DDBJ whole genome shotgun (WGS) entry which is preliminary data.</text>
</comment>
<protein>
    <recommendedName>
        <fullName evidence="3">SMP-30/Gluconolactonase/LRE-like region domain-containing protein</fullName>
    </recommendedName>
</protein>
<accession>X1EZT6</accession>
<organism evidence="2">
    <name type="scientific">marine sediment metagenome</name>
    <dbReference type="NCBI Taxonomy" id="412755"/>
    <lineage>
        <taxon>unclassified sequences</taxon>
        <taxon>metagenomes</taxon>
        <taxon>ecological metagenomes</taxon>
    </lineage>
</organism>
<dbReference type="EMBL" id="BARU01000032">
    <property type="protein sequence ID" value="GAH25850.1"/>
    <property type="molecule type" value="Genomic_DNA"/>
</dbReference>
<keyword evidence="1" id="KW-0677">Repeat</keyword>
<sequence length="173" mass="19483">MFLDYKPQTLAVPPFKHTFGFYRASKYYLQLFLGPGYTYNDPQGIAAVKLKELDNPKTKKDDDELTVFAVNSGKGQIIFNIGLEAVKIYGNKKMFTNPKGIAANEDGLIAVADFGNSRVVKLQYEHGKIKQVGELSLPGRPFDVCFDSKNRLYITDFEILKPYLSVTIIKSSR</sequence>
<dbReference type="SUPFAM" id="SSF63829">
    <property type="entry name" value="Calcium-dependent phosphotriesterase"/>
    <property type="match status" value="1"/>
</dbReference>
<proteinExistence type="predicted"/>
<dbReference type="InterPro" id="IPR001258">
    <property type="entry name" value="NHL_repeat"/>
</dbReference>
<reference evidence="2" key="1">
    <citation type="journal article" date="2014" name="Front. Microbiol.">
        <title>High frequency of phylogenetically diverse reductive dehalogenase-homologous genes in deep subseafloor sedimentary metagenomes.</title>
        <authorList>
            <person name="Kawai M."/>
            <person name="Futagami T."/>
            <person name="Toyoda A."/>
            <person name="Takaki Y."/>
            <person name="Nishi S."/>
            <person name="Hori S."/>
            <person name="Arai W."/>
            <person name="Tsubouchi T."/>
            <person name="Morono Y."/>
            <person name="Uchiyama I."/>
            <person name="Ito T."/>
            <person name="Fujiyama A."/>
            <person name="Inagaki F."/>
            <person name="Takami H."/>
        </authorList>
    </citation>
    <scope>NUCLEOTIDE SEQUENCE</scope>
    <source>
        <strain evidence="2">Expedition CK06-06</strain>
    </source>
</reference>
<evidence type="ECO:0008006" key="3">
    <source>
        <dbReference type="Google" id="ProtNLM"/>
    </source>
</evidence>
<gene>
    <name evidence="2" type="ORF">S03H2_00255</name>
</gene>